<reference evidence="1 2" key="1">
    <citation type="submission" date="2018-06" db="EMBL/GenBank/DDBJ databases">
        <title>Thermoflavimicrobium daqus sp. nov., a thermophilic microbe isolated from Moutai-flavour Daqu.</title>
        <authorList>
            <person name="Wang X."/>
            <person name="Zhou H."/>
        </authorList>
    </citation>
    <scope>NUCLEOTIDE SEQUENCE [LARGE SCALE GENOMIC DNA]</scope>
    <source>
        <strain evidence="1 2">FBKL4.011</strain>
    </source>
</reference>
<protein>
    <recommendedName>
        <fullName evidence="3">Sporulation protein</fullName>
    </recommendedName>
</protein>
<dbReference type="PANTHER" id="PTHR40053:SF1">
    <property type="entry name" value="SPORULATION-CONTROL PROTEIN SPO0M"/>
    <property type="match status" value="1"/>
</dbReference>
<comment type="caution">
    <text evidence="1">The sequence shown here is derived from an EMBL/GenBank/DDBJ whole genome shotgun (WGS) entry which is preliminary data.</text>
</comment>
<name>A0A364K4U4_9BACL</name>
<dbReference type="PANTHER" id="PTHR40053">
    <property type="entry name" value="SPORULATION-CONTROL PROTEIN SPO0M"/>
    <property type="match status" value="1"/>
</dbReference>
<dbReference type="Proteomes" id="UP000251213">
    <property type="component" value="Unassembled WGS sequence"/>
</dbReference>
<reference evidence="1 2" key="2">
    <citation type="submission" date="2018-06" db="EMBL/GenBank/DDBJ databases">
        <authorList>
            <person name="Zhirakovskaya E."/>
        </authorList>
    </citation>
    <scope>NUCLEOTIDE SEQUENCE [LARGE SCALE GENOMIC DNA]</scope>
    <source>
        <strain evidence="1 2">FBKL4.011</strain>
    </source>
</reference>
<keyword evidence="2" id="KW-1185">Reference proteome</keyword>
<sequence length="258" mass="29150">MMFKKLLASAGFGSAQIDLILHQDSLVMGEPVIGRIVLQGGDVEQEIEGLSVEFCLASSFKRDNHYEAVDEVIAHIEVTSEIFTIAEGETREFPFHFKCPKLLPVSSLNTRYYFQTNMEIKYGLDSYDRDCVEVKPIGLQKNFLDGFIALGFVHHAEGYTGNKNGGTQIIKFRPTTWLKGKYDGIVFMYQPNQIQNTVSGFFELDQRTQGLSGSLADKLDLDERKGRFHFTKEELSTVERASQTIKQFIIENSINLIG</sequence>
<dbReference type="Pfam" id="PF07070">
    <property type="entry name" value="Spo0M"/>
    <property type="match status" value="1"/>
</dbReference>
<proteinExistence type="predicted"/>
<dbReference type="AlphaFoldDB" id="A0A364K4U4"/>
<evidence type="ECO:0008006" key="3">
    <source>
        <dbReference type="Google" id="ProtNLM"/>
    </source>
</evidence>
<accession>A0A364K4U4</accession>
<gene>
    <name evidence="1" type="ORF">DL897_08635</name>
</gene>
<dbReference type="InterPro" id="IPR009776">
    <property type="entry name" value="Spore_0_M"/>
</dbReference>
<dbReference type="EMBL" id="QJKK01000004">
    <property type="protein sequence ID" value="RAL24382.1"/>
    <property type="molecule type" value="Genomic_DNA"/>
</dbReference>
<evidence type="ECO:0000313" key="1">
    <source>
        <dbReference type="EMBL" id="RAL24382.1"/>
    </source>
</evidence>
<organism evidence="1 2">
    <name type="scientific">Thermoflavimicrobium daqui</name>
    <dbReference type="NCBI Taxonomy" id="2137476"/>
    <lineage>
        <taxon>Bacteria</taxon>
        <taxon>Bacillati</taxon>
        <taxon>Bacillota</taxon>
        <taxon>Bacilli</taxon>
        <taxon>Bacillales</taxon>
        <taxon>Thermoactinomycetaceae</taxon>
        <taxon>Thermoflavimicrobium</taxon>
    </lineage>
</organism>
<evidence type="ECO:0000313" key="2">
    <source>
        <dbReference type="Proteomes" id="UP000251213"/>
    </source>
</evidence>